<dbReference type="GO" id="GO:0070740">
    <property type="term" value="F:tubulin-glutamic acid ligase activity"/>
    <property type="evidence" value="ECO:0007669"/>
    <property type="project" value="TreeGrafter"/>
</dbReference>
<gene>
    <name evidence="5" type="ORF">PRELSG_0944500</name>
</gene>
<dbReference type="Proteomes" id="UP000220158">
    <property type="component" value="Chromosome 9"/>
</dbReference>
<dbReference type="KEGG" id="prel:PRELSG_0944500"/>
<proteinExistence type="predicted"/>
<organism evidence="5 6">
    <name type="scientific">Plasmodium relictum</name>
    <dbReference type="NCBI Taxonomy" id="85471"/>
    <lineage>
        <taxon>Eukaryota</taxon>
        <taxon>Sar</taxon>
        <taxon>Alveolata</taxon>
        <taxon>Apicomplexa</taxon>
        <taxon>Aconoidasida</taxon>
        <taxon>Haemosporida</taxon>
        <taxon>Plasmodiidae</taxon>
        <taxon>Plasmodium</taxon>
        <taxon>Plasmodium (Haemamoeba)</taxon>
    </lineage>
</organism>
<accession>A0A1J1H5Y3</accession>
<dbReference type="PANTHER" id="PTHR12241">
    <property type="entry name" value="TUBULIN POLYGLUTAMYLASE"/>
    <property type="match status" value="1"/>
</dbReference>
<evidence type="ECO:0000256" key="4">
    <source>
        <dbReference type="SAM" id="MobiDB-lite"/>
    </source>
</evidence>
<name>A0A1J1H5Y3_PLARL</name>
<dbReference type="GO" id="GO:0004835">
    <property type="term" value="F:tubulin-tyrosine ligase activity"/>
    <property type="evidence" value="ECO:0007669"/>
    <property type="project" value="UniProtKB-EC"/>
</dbReference>
<dbReference type="EC" id="6.3.2.25" evidence="5"/>
<protein>
    <submittedName>
        <fullName evidence="5">Tubulin--tyrosine ligase, putative</fullName>
        <ecNumber evidence="5">6.3.2.25</ecNumber>
    </submittedName>
</protein>
<dbReference type="Gene3D" id="3.30.470.20">
    <property type="entry name" value="ATP-grasp fold, B domain"/>
    <property type="match status" value="1"/>
</dbReference>
<dbReference type="RefSeq" id="XP_028533345.1">
    <property type="nucleotide sequence ID" value="XM_028676903.1"/>
</dbReference>
<dbReference type="SUPFAM" id="SSF56059">
    <property type="entry name" value="Glutathione synthetase ATP-binding domain-like"/>
    <property type="match status" value="1"/>
</dbReference>
<dbReference type="GO" id="GO:0000226">
    <property type="term" value="P:microtubule cytoskeleton organization"/>
    <property type="evidence" value="ECO:0007669"/>
    <property type="project" value="TreeGrafter"/>
</dbReference>
<evidence type="ECO:0000256" key="3">
    <source>
        <dbReference type="ARBA" id="ARBA00022840"/>
    </source>
</evidence>
<keyword evidence="6" id="KW-1185">Reference proteome</keyword>
<dbReference type="GO" id="GO:0005524">
    <property type="term" value="F:ATP binding"/>
    <property type="evidence" value="ECO:0007669"/>
    <property type="project" value="UniProtKB-KW"/>
</dbReference>
<dbReference type="GeneID" id="39736458"/>
<keyword evidence="1 5" id="KW-0436">Ligase</keyword>
<evidence type="ECO:0000313" key="5">
    <source>
        <dbReference type="EMBL" id="CRH00342.1"/>
    </source>
</evidence>
<dbReference type="OMA" id="KNSHENH"/>
<dbReference type="VEuPathDB" id="PlasmoDB:PRELSG_0944500"/>
<dbReference type="PANTHER" id="PTHR12241:SF154">
    <property type="entry name" value="TUBULIN POLYGLUTAMYLASE TTLL11"/>
    <property type="match status" value="1"/>
</dbReference>
<evidence type="ECO:0000256" key="1">
    <source>
        <dbReference type="ARBA" id="ARBA00022598"/>
    </source>
</evidence>
<dbReference type="PROSITE" id="PS51221">
    <property type="entry name" value="TTL"/>
    <property type="match status" value="1"/>
</dbReference>
<keyword evidence="2" id="KW-0547">Nucleotide-binding</keyword>
<evidence type="ECO:0000313" key="6">
    <source>
        <dbReference type="Proteomes" id="UP000220158"/>
    </source>
</evidence>
<keyword evidence="3" id="KW-0067">ATP-binding</keyword>
<dbReference type="OrthoDB" id="202825at2759"/>
<dbReference type="InterPro" id="IPR004344">
    <property type="entry name" value="TTL/TTLL_fam"/>
</dbReference>
<dbReference type="GO" id="GO:0015631">
    <property type="term" value="F:tubulin binding"/>
    <property type="evidence" value="ECO:0007669"/>
    <property type="project" value="TreeGrafter"/>
</dbReference>
<sequence>MNSFHNIFNINYKNEINEYKKRNITKIVPTYSLKNIKVSKEYSNLKNSLNNNINDINEENIKNFKENKSVSIINDVTNCIDTSNKYSSTHAYKTNLNYASIKKNTYSNDLRKINNSYSGSTYCKNNYYKSNIEKVKLRNTNENEKKFLKKKQIISKDYLTKFHNNIKSKIENDNLLYLNKINNILYRNNDESKIDNNIFNFAESPSIRSSRMSKNLNNYKTIGKIKMEKSLIDVRKENKKVNSISEVNLNMPINKKEENKSIKIPLINSRNYDQSINFNSNNNIVNKIKHPYHFSNNVIVTNNIYQNEHVLHRKSDKSSKNENKNFLIGISSHMIFNDNNLDNLKISEKKCNSITYFNKNDIKEKNIKTNSSKIDNGINLLQTRIKSHEFVNYTNIYKPPDIYLKDSIKSEPYIEKPMNVNHIEYVSNYSDINLLQNNKYLTNSIKNDIINNISVNHYYKNVGDNYFSYKCKEDDHCNNENNVCNNNFNKISYNEEKSEKKRYCDSFKKYDTKNSNNIYEKANMRVISKSNSDNHIIKIISKGEIINKYNNISLYRFNEGDKKKKNSYSNCLVEGCENKNNKEINEGKPCYGILLDKRTKEIKCDILNQNKYFNEADGKEENCKLMKNKEDIGNVVHKQSYIENGKLIKKLRKGGYLASNNMHDLKNESNYSNTINHFELNKGTHDIQSCNNTNKIAEMQILNNTKNKYHSYNVNICNNNINYYNHNNDEYNTDKIYFNEIKKITKDNNNFFLGKSDSRIYDNIINNNDSYEKKYDKGVVNYDYINKINNKYNKNYIKEYSSDKISAIDLYDNSKNNEEDIMLNNISKNISKNKSTNDVIQINNAINYEDYEKEHIINNSKNDYKKSMKNIYLTNHNKNNFIILGINNDLKKIDDIDFYNKRNKGHFYNKDKEDYDSIKSTKRQISRNVKYEEYFKENSYTKPYVHYKQNLDNFVNTHKTLSHENKQEEEEKQEKNNNNMQENEKNEKKTNIYLNDVLSNNINTFIEKKKNTLIKSTEKKKCTEILEKNNLNEQKLAIKKEETFIEGKKKNCLGTLLKDNECMMNKKENEIKNKIDNDVHFTNKGKSNESFYMCNKKINDMHNIKKYSNEEITENNDQRNIFLSNPNYNIKNSKNNINDSNDNIKSSDNDQFLTKTNSKTIKCKKKLNSSNISGNEKKKNACKSVSNGNFTDIEYGIAYTKSLTDSYIYHLSNLNKIAKQRNKKSKLKDYRMHSKINEKDILCLGKNENSDLKKICAIKKSNKTDKHNRKENTKTYFNDNKNISADNSSKIKGKRSKSLTLNEICKNSFNNELIMLSSKRTKNINKCNLNIKNDIFLKEIVFEDNNNKINNNFENKHRIQNNKCSDETTVKNKESDICSTEKNSNNEHNLLSVSKLGDTCNDSINDNKNNVRINVINTNFDNIKNITENDKAYIHNCNDQSSLLPDNEIIGDFSSKRDDKKIKKVMLPWNNDNIVKLNTMNTSKKKKNITVNTKLARYERVLIHTCINKLNWKKCNDNINKGIFYWIGYNINDSDHYNYMKKKKIINRIPSIYMYTKKKALTFLLSHLSLIYPSLYDFYPNTFVLPENKNVIKYILNSNNKDYYIMKPDSGSMGIGVKLIHKYSDININILNGYNCYIIQKYIDNPLLMYKKKFDFRIYILLLPGKNYPKIYLSKIGFARLCTEEYKKKKRYICNTYVHLTNYSINKDNEKYIRKKNIHDKNNNKQLLSDVFIYLKNNGYDIDDIWKQIKKISCLTSLAIYSYIKSKIKYNFKNNFYFYQLVGLDILLDQTGKAWLLEVNSNPSLRIDYLDPNYTYFEIQLESMFDRYVKEPVISEMFLIVYKKIYKKYFKKKNKKIICINNKNEKSEKHSIICDNKIKPSKIALQNKPLKCSFITNNAKLKNFIENKKYPDDESSFTNSKNSYSYVGGNKISKTKSYVLNKNFNKNKIYTNNTKSDIKKKFSSLLYNSGSDSINNCRNNSLTNSMVNNVRINNMTRQKNKIKRSLFLKKENMSNIDTCVDENDIDSFSSSNNIDIDEEEKDNLLNLDKSEVNEHIINKSHNMNKENYEKNIFSNIKYNNSLNEPLNILKKREKIRQQTQEQNEDEVITNKNLLKFNNISKKKKKKNCLIHIDSSHDNIVNNNSKKNVRSCSNSDYSYDSYNSSVNFVGNNFINCFDDNYDNSIGDRDKNVSLNFPSLGTHLNNIDNKEIVNSESNIYNNHPHKSKDMLIESNMLNNETYVQIGNQEDIQFDKFLNDDIETYKSIYRNISDSAYKKKIENLITIRSNLYKYMNCLNVLGIRYINKDIGNFDDLYNKNISFDLKKTYTKIRKDILHPLKNNALEKNVYISLKKETSKFYDEMKIYNNCYFLFDFIIKKYDNNLKKKSNKFEYYIDKNTFLCMCKDIKMNKIIENIDIPTTTCNKFFEINKNSHENHMYQIIKEALKNKNQYKKERNKIYDENYSNNSNFLNNSELSNNNLSDETNCNDRKRKKGGKKFSLPHNKHLKNVDLLKKNQNKNENSKNNHLLNKNIYSNNSYYSTVFCPFSLVSTSNNLVNFNSIGINNMKYKSKRKKKMNVYDLEYLFTRQVSFSKYINKNQGLTLIDFFLLMQQLALLIFPYISYLSTYNSIYPYNSTIFEELSNQENNIFATTFNDKEMSNLKKNVKNIKKIEKNQDNDLKGKKENKCNMDKSTIDIKEVQEKKKCELNTRFNSEEIRKMDCNNTTNKQEEKKKDNYIWHKSICNNIYNLYEYIQIGVNPTVKNVCLETFLTYIFIKYGISYFS</sequence>
<feature type="compositionally biased region" description="Low complexity" evidence="4">
    <location>
        <begin position="2469"/>
        <end position="2483"/>
    </location>
</feature>
<feature type="region of interest" description="Disordered" evidence="4">
    <location>
        <begin position="2469"/>
        <end position="2500"/>
    </location>
</feature>
<reference evidence="5 6" key="1">
    <citation type="submission" date="2015-04" db="EMBL/GenBank/DDBJ databases">
        <authorList>
            <consortium name="Pathogen Informatics"/>
        </authorList>
    </citation>
    <scope>NUCLEOTIDE SEQUENCE [LARGE SCALE GENOMIC DNA]</scope>
    <source>
        <strain evidence="5 6">SGS1</strain>
    </source>
</reference>
<dbReference type="GO" id="GO:0036064">
    <property type="term" value="C:ciliary basal body"/>
    <property type="evidence" value="ECO:0007669"/>
    <property type="project" value="TreeGrafter"/>
</dbReference>
<evidence type="ECO:0000256" key="2">
    <source>
        <dbReference type="ARBA" id="ARBA00022741"/>
    </source>
</evidence>
<feature type="region of interest" description="Disordered" evidence="4">
    <location>
        <begin position="962"/>
        <end position="989"/>
    </location>
</feature>
<dbReference type="EMBL" id="LN835304">
    <property type="protein sequence ID" value="CRH00342.1"/>
    <property type="molecule type" value="Genomic_DNA"/>
</dbReference>